<proteinExistence type="predicted"/>
<evidence type="ECO:0000313" key="3">
    <source>
        <dbReference type="Proteomes" id="UP001589748"/>
    </source>
</evidence>
<dbReference type="CDD" id="cd00757">
    <property type="entry name" value="ThiF_MoeB_HesA_family"/>
    <property type="match status" value="1"/>
</dbReference>
<dbReference type="RefSeq" id="WP_380138734.1">
    <property type="nucleotide sequence ID" value="NZ_JBHLUI010000010.1"/>
</dbReference>
<keyword evidence="3" id="KW-1185">Reference proteome</keyword>
<dbReference type="InterPro" id="IPR000594">
    <property type="entry name" value="ThiF_NAD_FAD-bd"/>
</dbReference>
<organism evidence="2 3">
    <name type="scientific">Kineococcus gynurae</name>
    <dbReference type="NCBI Taxonomy" id="452979"/>
    <lineage>
        <taxon>Bacteria</taxon>
        <taxon>Bacillati</taxon>
        <taxon>Actinomycetota</taxon>
        <taxon>Actinomycetes</taxon>
        <taxon>Kineosporiales</taxon>
        <taxon>Kineosporiaceae</taxon>
        <taxon>Kineococcus</taxon>
    </lineage>
</organism>
<dbReference type="Pfam" id="PF00899">
    <property type="entry name" value="ThiF"/>
    <property type="match status" value="1"/>
</dbReference>
<gene>
    <name evidence="2" type="ORF">ACFFVI_11895</name>
</gene>
<keyword evidence="2" id="KW-0548">Nucleotidyltransferase</keyword>
<dbReference type="Proteomes" id="UP001589748">
    <property type="component" value="Unassembled WGS sequence"/>
</dbReference>
<dbReference type="InterPro" id="IPR036873">
    <property type="entry name" value="Rhodanese-like_dom_sf"/>
</dbReference>
<dbReference type="PANTHER" id="PTHR10953">
    <property type="entry name" value="UBIQUITIN-ACTIVATING ENZYME E1"/>
    <property type="match status" value="1"/>
</dbReference>
<dbReference type="InterPro" id="IPR001763">
    <property type="entry name" value="Rhodanese-like_dom"/>
</dbReference>
<dbReference type="Gene3D" id="3.40.50.720">
    <property type="entry name" value="NAD(P)-binding Rossmann-like Domain"/>
    <property type="match status" value="1"/>
</dbReference>
<accession>A0ABV5LUC1</accession>
<reference evidence="2 3" key="1">
    <citation type="submission" date="2024-09" db="EMBL/GenBank/DDBJ databases">
        <authorList>
            <person name="Sun Q."/>
            <person name="Mori K."/>
        </authorList>
    </citation>
    <scope>NUCLEOTIDE SEQUENCE [LARGE SCALE GENOMIC DNA]</scope>
    <source>
        <strain evidence="2 3">TISTR 1856</strain>
    </source>
</reference>
<feature type="domain" description="Rhodanese" evidence="1">
    <location>
        <begin position="277"/>
        <end position="364"/>
    </location>
</feature>
<dbReference type="GO" id="GO:0016779">
    <property type="term" value="F:nucleotidyltransferase activity"/>
    <property type="evidence" value="ECO:0007669"/>
    <property type="project" value="UniProtKB-KW"/>
</dbReference>
<dbReference type="EMBL" id="JBHMDM010000005">
    <property type="protein sequence ID" value="MFB9377668.1"/>
    <property type="molecule type" value="Genomic_DNA"/>
</dbReference>
<evidence type="ECO:0000259" key="1">
    <source>
        <dbReference type="PROSITE" id="PS50206"/>
    </source>
</evidence>
<dbReference type="SUPFAM" id="SSF69572">
    <property type="entry name" value="Activating enzymes of the ubiquitin-like proteins"/>
    <property type="match status" value="1"/>
</dbReference>
<dbReference type="CDD" id="cd00158">
    <property type="entry name" value="RHOD"/>
    <property type="match status" value="1"/>
</dbReference>
<keyword evidence="2" id="KW-0808">Transferase</keyword>
<dbReference type="PANTHER" id="PTHR10953:SF102">
    <property type="entry name" value="ADENYLYLTRANSFERASE AND SULFURTRANSFERASE MOCS3"/>
    <property type="match status" value="1"/>
</dbReference>
<name>A0ABV5LUC1_9ACTN</name>
<dbReference type="PROSITE" id="PS50206">
    <property type="entry name" value="RHODANESE_3"/>
    <property type="match status" value="1"/>
</dbReference>
<protein>
    <submittedName>
        <fullName evidence="2">ThiF family adenylyltransferase</fullName>
    </submittedName>
</protein>
<sequence>MRPPPLLEPGPDLTPDQVRRYARQLRLPEIGREGQRRLLAARVLVVGAGGLGSPVLQYLAAAGVGTLGVVDDDVVEESNLQRQVVHTTADLGSAKAGSAARAVAALNPSVRVVPHPFRLDGTSIGELLAAYDLVVDGSDNFATRFLLDDRCRAVGLPLVWGAVLAGAGQVSLAWAPHGPTYRDVVPEPPPPGSVPACSEAGVLGPTVATIGSLMAAEVLKVVTGSGELLLGRVLVLDSFAATVRTLTVGVDPRAAAGRGPAVTAVRPATPEIDVADLGGNPTLVDVRDEIEVEVDGEIPGAVRLPPGWWEGDRGGLPPGRLVLVCSGGARSAALWAELDPADRDRTASLRGGLRAWRAAGGRAG</sequence>
<dbReference type="SMART" id="SM00450">
    <property type="entry name" value="RHOD"/>
    <property type="match status" value="1"/>
</dbReference>
<dbReference type="InterPro" id="IPR045886">
    <property type="entry name" value="ThiF/MoeB/HesA"/>
</dbReference>
<dbReference type="Pfam" id="PF00581">
    <property type="entry name" value="Rhodanese"/>
    <property type="match status" value="1"/>
</dbReference>
<dbReference type="SUPFAM" id="SSF52821">
    <property type="entry name" value="Rhodanese/Cell cycle control phosphatase"/>
    <property type="match status" value="1"/>
</dbReference>
<evidence type="ECO:0000313" key="2">
    <source>
        <dbReference type="EMBL" id="MFB9377668.1"/>
    </source>
</evidence>
<dbReference type="InterPro" id="IPR035985">
    <property type="entry name" value="Ubiquitin-activating_enz"/>
</dbReference>
<dbReference type="Gene3D" id="3.40.250.10">
    <property type="entry name" value="Rhodanese-like domain"/>
    <property type="match status" value="1"/>
</dbReference>
<comment type="caution">
    <text evidence="2">The sequence shown here is derived from an EMBL/GenBank/DDBJ whole genome shotgun (WGS) entry which is preliminary data.</text>
</comment>